<dbReference type="PANTHER" id="PTHR37953">
    <property type="entry name" value="UPF0127 PROTEIN MJ1496"/>
    <property type="match status" value="1"/>
</dbReference>
<gene>
    <name evidence="1" type="ORF">SAMN04487864_101408</name>
</gene>
<sequence>MLIEGAPVGAPFLKIEIADSFFMRLAGLMFRKKLPQGMGLLLAPCNSVHMCFMRFSIDVIYIDKEYYILKVARDLKPWIGVSMCTKAWATLEMTAGEAARYGLIEGKKLIITSNYD</sequence>
<dbReference type="PANTHER" id="PTHR37953:SF1">
    <property type="entry name" value="UPF0127 PROTEIN MJ1496"/>
    <property type="match status" value="1"/>
</dbReference>
<name>A0A1G6I2L0_9FIRM</name>
<evidence type="ECO:0000313" key="1">
    <source>
        <dbReference type="EMBL" id="SDC00762.1"/>
    </source>
</evidence>
<dbReference type="Pfam" id="PF02643">
    <property type="entry name" value="DUF192"/>
    <property type="match status" value="1"/>
</dbReference>
<dbReference type="Proteomes" id="UP000198943">
    <property type="component" value="Unassembled WGS sequence"/>
</dbReference>
<dbReference type="Gene3D" id="2.60.120.1140">
    <property type="entry name" value="Protein of unknown function DUF192"/>
    <property type="match status" value="1"/>
</dbReference>
<dbReference type="AlphaFoldDB" id="A0A1G6I2L0"/>
<dbReference type="EMBL" id="FMYW01000001">
    <property type="protein sequence ID" value="SDC00762.1"/>
    <property type="molecule type" value="Genomic_DNA"/>
</dbReference>
<reference evidence="2" key="1">
    <citation type="submission" date="2016-10" db="EMBL/GenBank/DDBJ databases">
        <authorList>
            <person name="Varghese N."/>
            <person name="Submissions S."/>
        </authorList>
    </citation>
    <scope>NUCLEOTIDE SEQUENCE [LARGE SCALE GENOMIC DNA]</scope>
    <source>
        <strain evidence="2">DSM 11005</strain>
    </source>
</reference>
<dbReference type="InterPro" id="IPR038695">
    <property type="entry name" value="Saro_0823-like_sf"/>
</dbReference>
<proteinExistence type="predicted"/>
<accession>A0A1G6I2L0</accession>
<protein>
    <recommendedName>
        <fullName evidence="3">DUF192 domain-containing protein</fullName>
    </recommendedName>
</protein>
<dbReference type="InterPro" id="IPR003795">
    <property type="entry name" value="DUF192"/>
</dbReference>
<keyword evidence="2" id="KW-1185">Reference proteome</keyword>
<evidence type="ECO:0008006" key="3">
    <source>
        <dbReference type="Google" id="ProtNLM"/>
    </source>
</evidence>
<organism evidence="1 2">
    <name type="scientific">Succiniclasticum ruminis</name>
    <dbReference type="NCBI Taxonomy" id="40841"/>
    <lineage>
        <taxon>Bacteria</taxon>
        <taxon>Bacillati</taxon>
        <taxon>Bacillota</taxon>
        <taxon>Negativicutes</taxon>
        <taxon>Acidaminococcales</taxon>
        <taxon>Acidaminococcaceae</taxon>
        <taxon>Succiniclasticum</taxon>
    </lineage>
</organism>
<evidence type="ECO:0000313" key="2">
    <source>
        <dbReference type="Proteomes" id="UP000198943"/>
    </source>
</evidence>